<sequence>MPGVRTAVVEYLHLSDNQRALVAALEFLDDNDHHSDVAGHSTWLKESLAERLPAYMVPRVCLRIDVIPKNASGKTDRKAVRQFMMREGIQIADTKSRSASKTGKVDTDREAVVRKLWAAVLGVEAETIDRHDNFFDIGGDSISAMRVVAIAKTETLGLRVLDIFENPVLFKMAVVAKGLTRSALEAASPPPYRPFQLLGGVDNNIDAFLEEAVCPITGTGKESIQDVFPATDAAAFNVAGALTAAQTEVNTFVLDTDRGLDLVRLQQSCVLLAQHIEAFRTAFAFDLRNGRLLQIILKSYQHNVLVVKAEGSLEDATARLFEGSMCRQPLRLGTPMVNMAILQQVESKKTRILLRMSHALYDAISLPIILDTLRKLYHQQDAYEPPPLGSFADYVANLNRQTSDTSYSYWRGLLDGSAMPELIPATESVHQSPVRMAFTKEKVIAVPKSKGEGITTSTIISCAWAHVLAQYTGKSDVVFGDTISGRNLVEPSISSTVVGCCATNVPMRVRFADSSGGYSILQLLHQVRDQQRNRIPHEGVSFRSLIRECTDWSPATRFTSVVNHRPAKPAAKSGSGQIGIQVSTLTTEMKPLTTWYDLAVVSQENDGTVEMSLGYSTMAFHPDAAQALLEDLADTVHILLNAGPSKSDHIALLGTEAMPKSSSHFATLRPVRSAKEQSPTEGRSNNAMSTDKPNDSSLRVLDTIWFSVFTSKRTSMGTLLPDGPTTDMRYLPFYRLGGDFLDAAYFIALIQRRIKTAEAEVNGDAISISHAQVTIDDVLHHPSLVGFASVLNQKQLQLI</sequence>
<accession>A0ACC2I4X0</accession>
<evidence type="ECO:0000313" key="1">
    <source>
        <dbReference type="EMBL" id="KAJ8109801.1"/>
    </source>
</evidence>
<dbReference type="EMBL" id="JAPESX010002030">
    <property type="protein sequence ID" value="KAJ8109801.1"/>
    <property type="molecule type" value="Genomic_DNA"/>
</dbReference>
<keyword evidence="2" id="KW-1185">Reference proteome</keyword>
<comment type="caution">
    <text evidence="1">The sequence shown here is derived from an EMBL/GenBank/DDBJ whole genome shotgun (WGS) entry which is preliminary data.</text>
</comment>
<reference evidence="1" key="1">
    <citation type="submission" date="2022-11" db="EMBL/GenBank/DDBJ databases">
        <title>Genome Sequence of Nemania bipapillata.</title>
        <authorList>
            <person name="Buettner E."/>
        </authorList>
    </citation>
    <scope>NUCLEOTIDE SEQUENCE</scope>
    <source>
        <strain evidence="1">CP14</strain>
    </source>
</reference>
<dbReference type="Proteomes" id="UP001153334">
    <property type="component" value="Unassembled WGS sequence"/>
</dbReference>
<organism evidence="1 2">
    <name type="scientific">Nemania bipapillata</name>
    <dbReference type="NCBI Taxonomy" id="110536"/>
    <lineage>
        <taxon>Eukaryota</taxon>
        <taxon>Fungi</taxon>
        <taxon>Dikarya</taxon>
        <taxon>Ascomycota</taxon>
        <taxon>Pezizomycotina</taxon>
        <taxon>Sordariomycetes</taxon>
        <taxon>Xylariomycetidae</taxon>
        <taxon>Xylariales</taxon>
        <taxon>Xylariaceae</taxon>
        <taxon>Nemania</taxon>
    </lineage>
</organism>
<proteinExistence type="predicted"/>
<gene>
    <name evidence="1" type="ORF">ONZ43_g6035</name>
</gene>
<evidence type="ECO:0000313" key="2">
    <source>
        <dbReference type="Proteomes" id="UP001153334"/>
    </source>
</evidence>
<name>A0ACC2I4X0_9PEZI</name>
<protein>
    <submittedName>
        <fullName evidence="1">Uncharacterized protein</fullName>
    </submittedName>
</protein>